<organism evidence="2 3">
    <name type="scientific">Thermogutta terrifontis</name>
    <dbReference type="NCBI Taxonomy" id="1331910"/>
    <lineage>
        <taxon>Bacteria</taxon>
        <taxon>Pseudomonadati</taxon>
        <taxon>Planctomycetota</taxon>
        <taxon>Planctomycetia</taxon>
        <taxon>Pirellulales</taxon>
        <taxon>Thermoguttaceae</taxon>
        <taxon>Thermogutta</taxon>
    </lineage>
</organism>
<dbReference type="Pfam" id="PF07607">
    <property type="entry name" value="DUF1570"/>
    <property type="match status" value="1"/>
</dbReference>
<proteinExistence type="predicted"/>
<keyword evidence="3" id="KW-1185">Reference proteome</keyword>
<name>A0A286RH76_9BACT</name>
<dbReference type="KEGG" id="ttf:THTE_2684"/>
<accession>A0A286RH76</accession>
<protein>
    <recommendedName>
        <fullName evidence="1">DUF1570 domain-containing protein</fullName>
    </recommendedName>
</protein>
<dbReference type="EMBL" id="CP018477">
    <property type="protein sequence ID" value="ASV75286.1"/>
    <property type="molecule type" value="Genomic_DNA"/>
</dbReference>
<feature type="domain" description="DUF1570" evidence="1">
    <location>
        <begin position="182"/>
        <end position="299"/>
    </location>
</feature>
<sequence>MVECRVGEIRTEGMILTWSSSEIILLTRDGSVKHIPRSLAADFRKTSDTLVPLPIHDVRSQLQREFGTEYRVESTTHYLVVLPASANSQWGSVFESLFREAWRFAAQRKLPVTKPVFPLVAVVYRDRRAFENSPEFRRFKSHESQVLGLYDVLSNRCLTFDRQATQNPAWSTVGSESTENVLRHEAFHQFAANTGLLGRFTATPSWLAEGLAMMFEDSPQGGTDLPSLAASNSLRRIAVQSLSGLPPGWLQNIVASDGWFDIQPRKAYLASWAAVSYLSDRHLSQFVGYLRCVQNRPPFQAYPSAARIRDFEASFGRNWGNLERNIVEYVTK</sequence>
<evidence type="ECO:0000259" key="1">
    <source>
        <dbReference type="Pfam" id="PF07607"/>
    </source>
</evidence>
<dbReference type="AlphaFoldDB" id="A0A286RH76"/>
<dbReference type="InterPro" id="IPR011464">
    <property type="entry name" value="DUF1570"/>
</dbReference>
<reference evidence="2 3" key="1">
    <citation type="journal article" name="Front. Microbiol.">
        <title>Sugar Metabolism of the First Thermophilic Planctomycete Thermogutta terrifontis: Comparative Genomic and Transcriptomic Approaches.</title>
        <authorList>
            <person name="Elcheninov A.G."/>
            <person name="Menzel P."/>
            <person name="Gudbergsdottir S.R."/>
            <person name="Slesarev A.I."/>
            <person name="Kadnikov V.V."/>
            <person name="Krogh A."/>
            <person name="Bonch-Osmolovskaya E.A."/>
            <person name="Peng X."/>
            <person name="Kublanov I.V."/>
        </authorList>
    </citation>
    <scope>NUCLEOTIDE SEQUENCE [LARGE SCALE GENOMIC DNA]</scope>
    <source>
        <strain evidence="2 3">R1</strain>
    </source>
</reference>
<dbReference type="Proteomes" id="UP000215086">
    <property type="component" value="Chromosome"/>
</dbReference>
<gene>
    <name evidence="2" type="ORF">THTE_2684</name>
</gene>
<evidence type="ECO:0000313" key="3">
    <source>
        <dbReference type="Proteomes" id="UP000215086"/>
    </source>
</evidence>
<evidence type="ECO:0000313" key="2">
    <source>
        <dbReference type="EMBL" id="ASV75286.1"/>
    </source>
</evidence>